<gene>
    <name evidence="2" type="ORF">PHET_09882</name>
</gene>
<keyword evidence="1" id="KW-0175">Coiled coil</keyword>
<comment type="caution">
    <text evidence="2">The sequence shown here is derived from an EMBL/GenBank/DDBJ whole genome shotgun (WGS) entry which is preliminary data.</text>
</comment>
<name>A0A8J4SJZ3_9TREM</name>
<protein>
    <submittedName>
        <fullName evidence="2">Uncharacterized protein</fullName>
    </submittedName>
</protein>
<reference evidence="2" key="1">
    <citation type="submission" date="2019-05" db="EMBL/GenBank/DDBJ databases">
        <title>Annotation for the trematode Paragonimus heterotremus.</title>
        <authorList>
            <person name="Choi Y.-J."/>
        </authorList>
    </citation>
    <scope>NUCLEOTIDE SEQUENCE</scope>
    <source>
        <strain evidence="2">LC</strain>
    </source>
</reference>
<dbReference type="Proteomes" id="UP000748531">
    <property type="component" value="Unassembled WGS sequence"/>
</dbReference>
<feature type="coiled-coil region" evidence="1">
    <location>
        <begin position="18"/>
        <end position="73"/>
    </location>
</feature>
<evidence type="ECO:0000313" key="2">
    <source>
        <dbReference type="EMBL" id="KAF5396705.1"/>
    </source>
</evidence>
<dbReference type="AlphaFoldDB" id="A0A8J4SJZ3"/>
<evidence type="ECO:0000256" key="1">
    <source>
        <dbReference type="SAM" id="Coils"/>
    </source>
</evidence>
<keyword evidence="3" id="KW-1185">Reference proteome</keyword>
<organism evidence="2 3">
    <name type="scientific">Paragonimus heterotremus</name>
    <dbReference type="NCBI Taxonomy" id="100268"/>
    <lineage>
        <taxon>Eukaryota</taxon>
        <taxon>Metazoa</taxon>
        <taxon>Spiralia</taxon>
        <taxon>Lophotrochozoa</taxon>
        <taxon>Platyhelminthes</taxon>
        <taxon>Trematoda</taxon>
        <taxon>Digenea</taxon>
        <taxon>Plagiorchiida</taxon>
        <taxon>Troglotremata</taxon>
        <taxon>Troglotrematidae</taxon>
        <taxon>Paragonimus</taxon>
    </lineage>
</organism>
<sequence>MPNGVSSDDSYPEVDDELNRLRNENEEKSILVRSLHTQPSENQSHAIQLKRELDNSRTLLEQKQLLNRQLESKTRGLTTIVEQMRERQVELETREVVRTGRVRMMAT</sequence>
<evidence type="ECO:0000313" key="3">
    <source>
        <dbReference type="Proteomes" id="UP000748531"/>
    </source>
</evidence>
<proteinExistence type="predicted"/>
<accession>A0A8J4SJZ3</accession>
<dbReference type="EMBL" id="LUCH01007539">
    <property type="protein sequence ID" value="KAF5396705.1"/>
    <property type="molecule type" value="Genomic_DNA"/>
</dbReference>